<evidence type="ECO:0000256" key="4">
    <source>
        <dbReference type="ARBA" id="ARBA00010122"/>
    </source>
</evidence>
<evidence type="ECO:0000256" key="2">
    <source>
        <dbReference type="ARBA" id="ARBA00004986"/>
    </source>
</evidence>
<evidence type="ECO:0000256" key="12">
    <source>
        <dbReference type="PIRSR" id="PIRSR000726-1"/>
    </source>
</evidence>
<feature type="binding site" evidence="12">
    <location>
        <position position="195"/>
    </location>
    <ligand>
        <name>ATP</name>
        <dbReference type="ChEBI" id="CHEBI:30616"/>
    </ligand>
</feature>
<evidence type="ECO:0000256" key="11">
    <source>
        <dbReference type="ARBA" id="ARBA00047872"/>
    </source>
</evidence>
<comment type="pathway">
    <text evidence="1 14">Amino-acid biosynthesis; L-lysine biosynthesis via DAP pathway; (S)-tetrahydrodipicolinate from L-aspartate: step 1/4.</text>
</comment>
<dbReference type="InterPro" id="IPR001048">
    <property type="entry name" value="Asp/Glu/Uridylate_kinase"/>
</dbReference>
<keyword evidence="6 13" id="KW-0808">Transferase</keyword>
<dbReference type="NCBIfam" id="NF005154">
    <property type="entry name" value="PRK06635.1-2"/>
    <property type="match status" value="1"/>
</dbReference>
<keyword evidence="8 13" id="KW-0418">Kinase</keyword>
<proteinExistence type="inferred from homology"/>
<keyword evidence="10" id="KW-0457">Lysine biosynthesis</keyword>
<dbReference type="SUPFAM" id="SSF53633">
    <property type="entry name" value="Carbamate kinase-like"/>
    <property type="match status" value="1"/>
</dbReference>
<evidence type="ECO:0000256" key="8">
    <source>
        <dbReference type="ARBA" id="ARBA00022777"/>
    </source>
</evidence>
<evidence type="ECO:0000256" key="6">
    <source>
        <dbReference type="ARBA" id="ARBA00022679"/>
    </source>
</evidence>
<dbReference type="UniPathway" id="UPA00034">
    <property type="reaction ID" value="UER00015"/>
</dbReference>
<dbReference type="AlphaFoldDB" id="A0A6N7PY04"/>
<feature type="domain" description="Aspartate/glutamate/uridylate kinase" evidence="15">
    <location>
        <begin position="13"/>
        <end position="243"/>
    </location>
</feature>
<comment type="caution">
    <text evidence="16">The sequence shown here is derived from an EMBL/GenBank/DDBJ whole genome shotgun (WGS) entry which is preliminary data.</text>
</comment>
<evidence type="ECO:0000256" key="10">
    <source>
        <dbReference type="ARBA" id="ARBA00023154"/>
    </source>
</evidence>
<feature type="binding site" evidence="12">
    <location>
        <begin position="17"/>
        <end position="20"/>
    </location>
    <ligand>
        <name>ATP</name>
        <dbReference type="ChEBI" id="CHEBI:30616"/>
    </ligand>
</feature>
<sequence>MQGSESPGRRRPIIVQKYGGSSVADVEKLGRVADRVVAAKRAGNDVVVVVSAMGKTTDGLLSLARQVAGQAGGAADPPRRELDMLLSTGERVSMALLSIAIQARGEAAISFTGSQSGILTNDRHFDARIIEVRPHRIEDELARGQIVIIAGYQGMSYRREITTLGRGGSDTTAVALAAALEAERCEIYSDVDGVYSADPRVVPDAKHLPELDHAVLQEMAECGAKVVCAQAVEWARRANIAIYARSTFDADDEGAKQTVVRKFGPREDLRARAVVGEGNVALGSLPDVARLDELLRVAGEAKVPLKDLSVNERGASFVISLLNVPDWRGAKQRLESALPSLELAPDVAVVSVVGDGLAATTEPLARLLATLRGVSASPRALTATPLRLGAVLPASALAEAQRALHRAFVEG</sequence>
<dbReference type="SUPFAM" id="SSF55021">
    <property type="entry name" value="ACT-like"/>
    <property type="match status" value="1"/>
</dbReference>
<dbReference type="CDD" id="cd04261">
    <property type="entry name" value="AAK_AKii-LysC-BS"/>
    <property type="match status" value="1"/>
</dbReference>
<evidence type="ECO:0000313" key="16">
    <source>
        <dbReference type="EMBL" id="MRG96437.1"/>
    </source>
</evidence>
<evidence type="ECO:0000313" key="17">
    <source>
        <dbReference type="Proteomes" id="UP000440224"/>
    </source>
</evidence>
<dbReference type="FunFam" id="3.40.1160.10:FF:000002">
    <property type="entry name" value="Aspartokinase"/>
    <property type="match status" value="1"/>
</dbReference>
<evidence type="ECO:0000256" key="3">
    <source>
        <dbReference type="ARBA" id="ARBA00005139"/>
    </source>
</evidence>
<evidence type="ECO:0000256" key="9">
    <source>
        <dbReference type="ARBA" id="ARBA00022840"/>
    </source>
</evidence>
<dbReference type="InterPro" id="IPR041740">
    <property type="entry name" value="AKii-LysC-BS"/>
</dbReference>
<evidence type="ECO:0000256" key="5">
    <source>
        <dbReference type="ARBA" id="ARBA00022605"/>
    </source>
</evidence>
<feature type="binding site" evidence="12">
    <location>
        <begin position="225"/>
        <end position="226"/>
    </location>
    <ligand>
        <name>ATP</name>
        <dbReference type="ChEBI" id="CHEBI:30616"/>
    </ligand>
</feature>
<dbReference type="GO" id="GO:0004072">
    <property type="term" value="F:aspartate kinase activity"/>
    <property type="evidence" value="ECO:0007669"/>
    <property type="project" value="UniProtKB-EC"/>
</dbReference>
<evidence type="ECO:0000259" key="15">
    <source>
        <dbReference type="Pfam" id="PF00696"/>
    </source>
</evidence>
<dbReference type="Gene3D" id="3.30.2130.10">
    <property type="entry name" value="VC0802-like"/>
    <property type="match status" value="1"/>
</dbReference>
<dbReference type="PANTHER" id="PTHR21499">
    <property type="entry name" value="ASPARTATE KINASE"/>
    <property type="match status" value="1"/>
</dbReference>
<evidence type="ECO:0000256" key="13">
    <source>
        <dbReference type="RuleBase" id="RU003448"/>
    </source>
</evidence>
<dbReference type="InterPro" id="IPR001341">
    <property type="entry name" value="Asp_kinase"/>
</dbReference>
<accession>A0A6N7PY04</accession>
<dbReference type="InterPro" id="IPR036393">
    <property type="entry name" value="AceGlu_kinase-like_sf"/>
</dbReference>
<keyword evidence="5 14" id="KW-0028">Amino-acid biosynthesis</keyword>
<dbReference type="Gene3D" id="3.40.1160.10">
    <property type="entry name" value="Acetylglutamate kinase-like"/>
    <property type="match status" value="1"/>
</dbReference>
<dbReference type="UniPathway" id="UPA00051">
    <property type="reaction ID" value="UER00462"/>
</dbReference>
<evidence type="ECO:0000256" key="14">
    <source>
        <dbReference type="RuleBase" id="RU004249"/>
    </source>
</evidence>
<dbReference type="GO" id="GO:0005829">
    <property type="term" value="C:cytosol"/>
    <property type="evidence" value="ECO:0007669"/>
    <property type="project" value="TreeGrafter"/>
</dbReference>
<dbReference type="GO" id="GO:0009089">
    <property type="term" value="P:lysine biosynthetic process via diaminopimelate"/>
    <property type="evidence" value="ECO:0007669"/>
    <property type="project" value="UniProtKB-UniPathway"/>
</dbReference>
<dbReference type="GO" id="GO:0009090">
    <property type="term" value="P:homoserine biosynthetic process"/>
    <property type="evidence" value="ECO:0007669"/>
    <property type="project" value="TreeGrafter"/>
</dbReference>
<dbReference type="GO" id="GO:0005524">
    <property type="term" value="F:ATP binding"/>
    <property type="evidence" value="ECO:0007669"/>
    <property type="project" value="UniProtKB-KW"/>
</dbReference>
<feature type="binding site" evidence="12">
    <location>
        <position position="57"/>
    </location>
    <ligand>
        <name>substrate</name>
    </ligand>
</feature>
<dbReference type="GO" id="GO:0009088">
    <property type="term" value="P:threonine biosynthetic process"/>
    <property type="evidence" value="ECO:0007669"/>
    <property type="project" value="UniProtKB-UniPathway"/>
</dbReference>
<name>A0A6N7PY04_9BACT</name>
<keyword evidence="7 12" id="KW-0547">Nucleotide-binding</keyword>
<dbReference type="InterPro" id="IPR045865">
    <property type="entry name" value="ACT-like_dom_sf"/>
</dbReference>
<dbReference type="EMBL" id="WJIE01000011">
    <property type="protein sequence ID" value="MRG96437.1"/>
    <property type="molecule type" value="Genomic_DNA"/>
</dbReference>
<feature type="binding site" evidence="12">
    <location>
        <position position="90"/>
    </location>
    <ligand>
        <name>substrate</name>
    </ligand>
</feature>
<dbReference type="UniPathway" id="UPA00050">
    <property type="reaction ID" value="UER00461"/>
</dbReference>
<feature type="binding site" evidence="12">
    <location>
        <position position="200"/>
    </location>
    <ligand>
        <name>ATP</name>
        <dbReference type="ChEBI" id="CHEBI:30616"/>
    </ligand>
</feature>
<dbReference type="PANTHER" id="PTHR21499:SF3">
    <property type="entry name" value="ASPARTOKINASE"/>
    <property type="match status" value="1"/>
</dbReference>
<dbReference type="Proteomes" id="UP000440224">
    <property type="component" value="Unassembled WGS sequence"/>
</dbReference>
<protein>
    <recommendedName>
        <fullName evidence="13">Aspartokinase</fullName>
        <ecNumber evidence="13">2.7.2.4</ecNumber>
    </recommendedName>
</protein>
<dbReference type="Pfam" id="PF00696">
    <property type="entry name" value="AA_kinase"/>
    <property type="match status" value="1"/>
</dbReference>
<dbReference type="InterPro" id="IPR005260">
    <property type="entry name" value="Asp_kin_monofn"/>
</dbReference>
<gene>
    <name evidence="16" type="ORF">GF068_31610</name>
</gene>
<comment type="similarity">
    <text evidence="4 13">Belongs to the aspartokinase family.</text>
</comment>
<reference evidence="16 17" key="1">
    <citation type="submission" date="2019-10" db="EMBL/GenBank/DDBJ databases">
        <title>A soil myxobacterium in the family Polyangiaceae.</title>
        <authorList>
            <person name="Li Y."/>
            <person name="Wang J."/>
        </authorList>
    </citation>
    <scope>NUCLEOTIDE SEQUENCE [LARGE SCALE GENOMIC DNA]</scope>
    <source>
        <strain evidence="16 17">DSM 14734</strain>
    </source>
</reference>
<comment type="pathway">
    <text evidence="3 14">Amino-acid biosynthesis; L-threonine biosynthesis; L-threonine from L-aspartate: step 1/5.</text>
</comment>
<dbReference type="RefSeq" id="WP_338046649.1">
    <property type="nucleotide sequence ID" value="NZ_WJIE01000011.1"/>
</dbReference>
<evidence type="ECO:0000256" key="7">
    <source>
        <dbReference type="ARBA" id="ARBA00022741"/>
    </source>
</evidence>
<dbReference type="NCBIfam" id="TIGR00657">
    <property type="entry name" value="asp_kinases"/>
    <property type="match status" value="1"/>
</dbReference>
<dbReference type="PIRSF" id="PIRSF000726">
    <property type="entry name" value="Asp_kin"/>
    <property type="match status" value="1"/>
</dbReference>
<keyword evidence="9 12" id="KW-0067">ATP-binding</keyword>
<comment type="pathway">
    <text evidence="2 14">Amino-acid biosynthesis; L-methionine biosynthesis via de novo pathway; L-homoserine from L-aspartate: step 1/3.</text>
</comment>
<organism evidence="16 17">
    <name type="scientific">Polyangium spumosum</name>
    <dbReference type="NCBI Taxonomy" id="889282"/>
    <lineage>
        <taxon>Bacteria</taxon>
        <taxon>Pseudomonadati</taxon>
        <taxon>Myxococcota</taxon>
        <taxon>Polyangia</taxon>
        <taxon>Polyangiales</taxon>
        <taxon>Polyangiaceae</taxon>
        <taxon>Polyangium</taxon>
    </lineage>
</organism>
<evidence type="ECO:0000256" key="1">
    <source>
        <dbReference type="ARBA" id="ARBA00004766"/>
    </source>
</evidence>
<dbReference type="EC" id="2.7.2.4" evidence="13"/>
<comment type="catalytic activity">
    <reaction evidence="11 13">
        <text>L-aspartate + ATP = 4-phospho-L-aspartate + ADP</text>
        <dbReference type="Rhea" id="RHEA:23776"/>
        <dbReference type="ChEBI" id="CHEBI:29991"/>
        <dbReference type="ChEBI" id="CHEBI:30616"/>
        <dbReference type="ChEBI" id="CHEBI:57535"/>
        <dbReference type="ChEBI" id="CHEBI:456216"/>
        <dbReference type="EC" id="2.7.2.4"/>
    </reaction>
</comment>
<dbReference type="PROSITE" id="PS00324">
    <property type="entry name" value="ASPARTOKINASE"/>
    <property type="match status" value="1"/>
</dbReference>
<dbReference type="InterPro" id="IPR018042">
    <property type="entry name" value="Aspartate_kinase_CS"/>
</dbReference>
<keyword evidence="17" id="KW-1185">Reference proteome</keyword>